<dbReference type="GeneID" id="5047033"/>
<keyword evidence="3" id="KW-1185">Reference proteome</keyword>
<accession>A0EEY4</accession>
<dbReference type="KEGG" id="ptm:GSPATT00026198001"/>
<feature type="region of interest" description="Disordered" evidence="1">
    <location>
        <begin position="100"/>
        <end position="121"/>
    </location>
</feature>
<dbReference type="RefSeq" id="XP_001461248.1">
    <property type="nucleotide sequence ID" value="XM_001461211.1"/>
</dbReference>
<dbReference type="HOGENOM" id="CLU_1104548_0_0_1"/>
<dbReference type="InParanoid" id="A0EEY4"/>
<reference evidence="2 3" key="1">
    <citation type="journal article" date="2006" name="Nature">
        <title>Global trends of whole-genome duplications revealed by the ciliate Paramecium tetraurelia.</title>
        <authorList>
            <consortium name="Genoscope"/>
            <person name="Aury J.-M."/>
            <person name="Jaillon O."/>
            <person name="Duret L."/>
            <person name="Noel B."/>
            <person name="Jubin C."/>
            <person name="Porcel B.M."/>
            <person name="Segurens B."/>
            <person name="Daubin V."/>
            <person name="Anthouard V."/>
            <person name="Aiach N."/>
            <person name="Arnaiz O."/>
            <person name="Billaut A."/>
            <person name="Beisson J."/>
            <person name="Blanc I."/>
            <person name="Bouhouche K."/>
            <person name="Camara F."/>
            <person name="Duharcourt S."/>
            <person name="Guigo R."/>
            <person name="Gogendeau D."/>
            <person name="Katinka M."/>
            <person name="Keller A.-M."/>
            <person name="Kissmehl R."/>
            <person name="Klotz C."/>
            <person name="Koll F."/>
            <person name="Le Moue A."/>
            <person name="Lepere C."/>
            <person name="Malinsky S."/>
            <person name="Nowacki M."/>
            <person name="Nowak J.K."/>
            <person name="Plattner H."/>
            <person name="Poulain J."/>
            <person name="Ruiz F."/>
            <person name="Serrano V."/>
            <person name="Zagulski M."/>
            <person name="Dessen P."/>
            <person name="Betermier M."/>
            <person name="Weissenbach J."/>
            <person name="Scarpelli C."/>
            <person name="Schachter V."/>
            <person name="Sperling L."/>
            <person name="Meyer E."/>
            <person name="Cohen J."/>
            <person name="Wincker P."/>
        </authorList>
    </citation>
    <scope>NUCLEOTIDE SEQUENCE [LARGE SCALE GENOMIC DNA]</scope>
    <source>
        <strain evidence="2 3">Stock d4-2</strain>
    </source>
</reference>
<evidence type="ECO:0000313" key="3">
    <source>
        <dbReference type="Proteomes" id="UP000000600"/>
    </source>
</evidence>
<name>A0EEY4_PARTE</name>
<dbReference type="AlphaFoldDB" id="A0EEY4"/>
<gene>
    <name evidence="2" type="ORF">GSPATT00026198001</name>
</gene>
<dbReference type="Proteomes" id="UP000000600">
    <property type="component" value="Unassembled WGS sequence"/>
</dbReference>
<proteinExistence type="predicted"/>
<organism evidence="2 3">
    <name type="scientific">Paramecium tetraurelia</name>
    <dbReference type="NCBI Taxonomy" id="5888"/>
    <lineage>
        <taxon>Eukaryota</taxon>
        <taxon>Sar</taxon>
        <taxon>Alveolata</taxon>
        <taxon>Ciliophora</taxon>
        <taxon>Intramacronucleata</taxon>
        <taxon>Oligohymenophorea</taxon>
        <taxon>Peniculida</taxon>
        <taxon>Parameciidae</taxon>
        <taxon>Paramecium</taxon>
    </lineage>
</organism>
<evidence type="ECO:0000256" key="1">
    <source>
        <dbReference type="SAM" id="MobiDB-lite"/>
    </source>
</evidence>
<evidence type="ECO:0000313" key="2">
    <source>
        <dbReference type="EMBL" id="CAK93875.1"/>
    </source>
</evidence>
<sequence length="252" mass="29605">MLLLLQEILKLLKHHSKKLKDIKKRIIILYKQIMEKNSYLVKVVNETKYYEIAVTLKEFKPKLAYDPNNRRNKELYGNEIARDNLLTKEVNLEASNPQKIKLTQKQQDYNPSNRKLTKNQSSVFGDSPKQFEVKLIQQLKAKKLKTKSIYLKWSTFEGQSINQVKEFDPETFEKNRKEAELQSSVFGEKSIKAQNVSISESKEESETNNVSRNCNFSSIRTTTILKIRKPKERLIPNNSTWQQLALQKQERL</sequence>
<dbReference type="EMBL" id="CT868674">
    <property type="protein sequence ID" value="CAK93875.1"/>
    <property type="molecule type" value="Genomic_DNA"/>
</dbReference>
<protein>
    <submittedName>
        <fullName evidence="2">Uncharacterized protein</fullName>
    </submittedName>
</protein>